<dbReference type="NCBIfam" id="NF045875">
    <property type="entry name" value="F420_non_VhuG"/>
    <property type="match status" value="1"/>
</dbReference>
<reference evidence="3" key="1">
    <citation type="journal article" date="2020" name="ISME J.">
        <title>Gammaproteobacteria mediating utilization of methyl-, sulfur- and petroleum organic compounds in deep ocean hydrothermal plumes.</title>
        <authorList>
            <person name="Zhou Z."/>
            <person name="Liu Y."/>
            <person name="Pan J."/>
            <person name="Cron B.R."/>
            <person name="Toner B.M."/>
            <person name="Anantharaman K."/>
            <person name="Breier J.A."/>
            <person name="Dick G.J."/>
            <person name="Li M."/>
        </authorList>
    </citation>
    <scope>NUCLEOTIDE SEQUENCE</scope>
    <source>
        <strain evidence="3">SZUA-1385</strain>
    </source>
</reference>
<dbReference type="PANTHER" id="PTHR42845:SF2">
    <property type="entry name" value="F420-NON-REDUCING HYDROGENASE VHU SUBUNIT G"/>
    <property type="match status" value="1"/>
</dbReference>
<evidence type="ECO:0000256" key="1">
    <source>
        <dbReference type="ARBA" id="ARBA00023002"/>
    </source>
</evidence>
<dbReference type="InterPro" id="IPR051349">
    <property type="entry name" value="Hydrogenase_assoc-protein"/>
</dbReference>
<dbReference type="PANTHER" id="PTHR42845">
    <property type="entry name" value="COENZYME F420-REDUCING HYDROGENASE, GAMMA SUBUNIT"/>
    <property type="match status" value="1"/>
</dbReference>
<dbReference type="GO" id="GO:0016491">
    <property type="term" value="F:oxidoreductase activity"/>
    <property type="evidence" value="ECO:0007669"/>
    <property type="project" value="UniProtKB-KW"/>
</dbReference>
<dbReference type="Gene3D" id="3.40.50.700">
    <property type="entry name" value="NADH:ubiquinone oxidoreductase-like, 20kDa subunit"/>
    <property type="match status" value="1"/>
</dbReference>
<dbReference type="EMBL" id="DQSV01000007">
    <property type="protein sequence ID" value="HIP16742.1"/>
    <property type="molecule type" value="Genomic_DNA"/>
</dbReference>
<dbReference type="GO" id="GO:0051536">
    <property type="term" value="F:iron-sulfur cluster binding"/>
    <property type="evidence" value="ECO:0007669"/>
    <property type="project" value="InterPro"/>
</dbReference>
<feature type="domain" description="NADH:ubiquinone oxidoreductase-like 20kDa subunit" evidence="2">
    <location>
        <begin position="15"/>
        <end position="164"/>
    </location>
</feature>
<proteinExistence type="predicted"/>
<evidence type="ECO:0000313" key="3">
    <source>
        <dbReference type="EMBL" id="HIP16742.1"/>
    </source>
</evidence>
<keyword evidence="1" id="KW-0560">Oxidoreductase</keyword>
<evidence type="ECO:0000313" key="4">
    <source>
        <dbReference type="Proteomes" id="UP000605144"/>
    </source>
</evidence>
<name>A0A832YMQ3_9EURY</name>
<dbReference type="InterPro" id="IPR006137">
    <property type="entry name" value="NADH_UbQ_OxRdtase-like_20kDa"/>
</dbReference>
<comment type="caution">
    <text evidence="3">The sequence shown here is derived from an EMBL/GenBank/DDBJ whole genome shotgun (WGS) entry which is preliminary data.</text>
</comment>
<dbReference type="SUPFAM" id="SSF56770">
    <property type="entry name" value="HydA/Nqo6-like"/>
    <property type="match status" value="1"/>
</dbReference>
<dbReference type="AlphaFoldDB" id="A0A832YMQ3"/>
<accession>A0A832YMQ3</accession>
<protein>
    <submittedName>
        <fullName evidence="3">F420-nonreducing hydrogenase</fullName>
    </submittedName>
</protein>
<dbReference type="Proteomes" id="UP000605144">
    <property type="component" value="Unassembled WGS sequence"/>
</dbReference>
<evidence type="ECO:0000259" key="2">
    <source>
        <dbReference type="Pfam" id="PF01058"/>
    </source>
</evidence>
<gene>
    <name evidence="3" type="ORF">EYG76_00335</name>
</gene>
<sequence length="291" mass="31722">MADKVKLGMIQLCGCSGCHMSLLDLHEKLLDVLPNLEIVYGPIVADVKEIPEGIDVFLIEGGIRNEHDKHLTEEIREKSKIVVAWGTCAAYGGIPALGNLYSTKNLLNEIYATGSVDNPDEIPEENVPKLLDRVYPVSHIIKVDYTVPGCPPKPEHNASLIMALLEGKEPNILPTKILCDECPRKKKGIHPKELKRTFEGIPDKELCLYEQGYTCLGMATRAGCGAMCPSVNVPCRGCYGKTDAVLDQGAAVANAFASTGDAVLKLSDKVGLFYRFSMADALIPKKVEKKK</sequence>
<organism evidence="3 4">
    <name type="scientific">Methanothermococcus okinawensis</name>
    <dbReference type="NCBI Taxonomy" id="155863"/>
    <lineage>
        <taxon>Archaea</taxon>
        <taxon>Methanobacteriati</taxon>
        <taxon>Methanobacteriota</taxon>
        <taxon>Methanomada group</taxon>
        <taxon>Methanococci</taxon>
        <taxon>Methanococcales</taxon>
        <taxon>Methanococcaceae</taxon>
        <taxon>Methanothermococcus</taxon>
    </lineage>
</organism>
<dbReference type="InterPro" id="IPR037024">
    <property type="entry name" value="NiFe_Hase_small_N_sf"/>
</dbReference>
<dbReference type="Pfam" id="PF01058">
    <property type="entry name" value="Oxidored_q6"/>
    <property type="match status" value="1"/>
</dbReference>